<gene>
    <name evidence="8" type="ORF">CHS0354_024901</name>
</gene>
<evidence type="ECO:0000256" key="2">
    <source>
        <dbReference type="ARBA" id="ARBA00022964"/>
    </source>
</evidence>
<evidence type="ECO:0000256" key="5">
    <source>
        <dbReference type="PROSITE-ProRule" id="PRU00152"/>
    </source>
</evidence>
<accession>A0AAE0SM61</accession>
<comment type="caution">
    <text evidence="8">The sequence shown here is derived from an EMBL/GenBank/DDBJ whole genome shotgun (WGS) entry which is preliminary data.</text>
</comment>
<dbReference type="SUPFAM" id="SSF48484">
    <property type="entry name" value="Lipoxigenase"/>
    <property type="match status" value="1"/>
</dbReference>
<dbReference type="Gene3D" id="1.20.245.10">
    <property type="entry name" value="Lipoxygenase-1, Domain 5"/>
    <property type="match status" value="1"/>
</dbReference>
<keyword evidence="9" id="KW-1185">Reference proteome</keyword>
<dbReference type="PROSITE" id="PS51393">
    <property type="entry name" value="LIPOXYGENASE_3"/>
    <property type="match status" value="1"/>
</dbReference>
<dbReference type="InterPro" id="IPR013819">
    <property type="entry name" value="LipOase_C"/>
</dbReference>
<dbReference type="AlphaFoldDB" id="A0AAE0SM61"/>
<dbReference type="PROSITE" id="PS50095">
    <property type="entry name" value="PLAT"/>
    <property type="match status" value="1"/>
</dbReference>
<keyword evidence="3" id="KW-0560">Oxidoreductase</keyword>
<proteinExistence type="predicted"/>
<dbReference type="PROSITE" id="PS00081">
    <property type="entry name" value="LIPOXYGENASE_2"/>
    <property type="match status" value="1"/>
</dbReference>
<dbReference type="SMART" id="SM00308">
    <property type="entry name" value="LH2"/>
    <property type="match status" value="1"/>
</dbReference>
<reference evidence="8" key="1">
    <citation type="journal article" date="2021" name="Genome Biol. Evol.">
        <title>A High-Quality Reference Genome for a Parasitic Bivalve with Doubly Uniparental Inheritance (Bivalvia: Unionida).</title>
        <authorList>
            <person name="Smith C.H."/>
        </authorList>
    </citation>
    <scope>NUCLEOTIDE SEQUENCE</scope>
    <source>
        <strain evidence="8">CHS0354</strain>
    </source>
</reference>
<evidence type="ECO:0000313" key="9">
    <source>
        <dbReference type="Proteomes" id="UP001195483"/>
    </source>
</evidence>
<dbReference type="Pfam" id="PF01477">
    <property type="entry name" value="PLAT"/>
    <property type="match status" value="1"/>
</dbReference>
<reference evidence="8" key="2">
    <citation type="journal article" date="2021" name="Genome Biol. Evol.">
        <title>Developing a high-quality reference genome for a parasitic bivalve with doubly uniparental inheritance (Bivalvia: Unionida).</title>
        <authorList>
            <person name="Smith C.H."/>
        </authorList>
    </citation>
    <scope>NUCLEOTIDE SEQUENCE</scope>
    <source>
        <strain evidence="8">CHS0354</strain>
        <tissue evidence="8">Mantle</tissue>
    </source>
</reference>
<name>A0AAE0SM61_9BIVA</name>
<dbReference type="InterPro" id="IPR020834">
    <property type="entry name" value="LipOase_CS"/>
</dbReference>
<keyword evidence="1" id="KW-0479">Metal-binding</keyword>
<dbReference type="PANTHER" id="PTHR11771">
    <property type="entry name" value="LIPOXYGENASE"/>
    <property type="match status" value="1"/>
</dbReference>
<dbReference type="Gene3D" id="2.40.180.10">
    <property type="entry name" value="Catalase core domain"/>
    <property type="match status" value="1"/>
</dbReference>
<dbReference type="GO" id="GO:0016702">
    <property type="term" value="F:oxidoreductase activity, acting on single donors with incorporation of molecular oxygen, incorporation of two atoms of oxygen"/>
    <property type="evidence" value="ECO:0007669"/>
    <property type="project" value="InterPro"/>
</dbReference>
<dbReference type="InterPro" id="IPR036226">
    <property type="entry name" value="LipOase_C_sf"/>
</dbReference>
<keyword evidence="4" id="KW-0443">Lipid metabolism</keyword>
<evidence type="ECO:0000313" key="8">
    <source>
        <dbReference type="EMBL" id="KAK3594459.1"/>
    </source>
</evidence>
<dbReference type="InterPro" id="IPR036392">
    <property type="entry name" value="PLAT/LH2_dom_sf"/>
</dbReference>
<dbReference type="GO" id="GO:0046872">
    <property type="term" value="F:metal ion binding"/>
    <property type="evidence" value="ECO:0007669"/>
    <property type="project" value="UniProtKB-KW"/>
</dbReference>
<dbReference type="PRINTS" id="PR00087">
    <property type="entry name" value="LIPOXYGENASE"/>
</dbReference>
<reference evidence="8" key="3">
    <citation type="submission" date="2023-05" db="EMBL/GenBank/DDBJ databases">
        <authorList>
            <person name="Smith C.H."/>
        </authorList>
    </citation>
    <scope>NUCLEOTIDE SEQUENCE</scope>
    <source>
        <strain evidence="8">CHS0354</strain>
        <tissue evidence="8">Mantle</tissue>
    </source>
</reference>
<dbReference type="Pfam" id="PF00305">
    <property type="entry name" value="Lipoxygenase"/>
    <property type="match status" value="1"/>
</dbReference>
<dbReference type="SUPFAM" id="SSF49723">
    <property type="entry name" value="Lipase/lipooxygenase domain (PLAT/LH2 domain)"/>
    <property type="match status" value="1"/>
</dbReference>
<evidence type="ECO:0000256" key="4">
    <source>
        <dbReference type="ARBA" id="ARBA00023098"/>
    </source>
</evidence>
<dbReference type="InterPro" id="IPR001024">
    <property type="entry name" value="PLAT/LH2_dom"/>
</dbReference>
<dbReference type="EMBL" id="JAEAOA010001474">
    <property type="protein sequence ID" value="KAK3594459.1"/>
    <property type="molecule type" value="Genomic_DNA"/>
</dbReference>
<dbReference type="Proteomes" id="UP001195483">
    <property type="component" value="Unassembled WGS sequence"/>
</dbReference>
<organism evidence="8 9">
    <name type="scientific">Potamilus streckersoni</name>
    <dbReference type="NCBI Taxonomy" id="2493646"/>
    <lineage>
        <taxon>Eukaryota</taxon>
        <taxon>Metazoa</taxon>
        <taxon>Spiralia</taxon>
        <taxon>Lophotrochozoa</taxon>
        <taxon>Mollusca</taxon>
        <taxon>Bivalvia</taxon>
        <taxon>Autobranchia</taxon>
        <taxon>Heteroconchia</taxon>
        <taxon>Palaeoheterodonta</taxon>
        <taxon>Unionida</taxon>
        <taxon>Unionoidea</taxon>
        <taxon>Unionidae</taxon>
        <taxon>Ambleminae</taxon>
        <taxon>Lampsilini</taxon>
        <taxon>Potamilus</taxon>
    </lineage>
</organism>
<protein>
    <submittedName>
        <fullName evidence="8">Uncharacterized protein</fullName>
    </submittedName>
</protein>
<feature type="domain" description="PLAT" evidence="6">
    <location>
        <begin position="71"/>
        <end position="189"/>
    </location>
</feature>
<feature type="domain" description="Lipoxygenase" evidence="7">
    <location>
        <begin position="180"/>
        <end position="730"/>
    </location>
</feature>
<dbReference type="Gene3D" id="3.10.450.60">
    <property type="match status" value="1"/>
</dbReference>
<comment type="caution">
    <text evidence="5">Lacks conserved residue(s) required for the propagation of feature annotation.</text>
</comment>
<evidence type="ECO:0000259" key="6">
    <source>
        <dbReference type="PROSITE" id="PS50095"/>
    </source>
</evidence>
<dbReference type="GO" id="GO:0034440">
    <property type="term" value="P:lipid oxidation"/>
    <property type="evidence" value="ECO:0007669"/>
    <property type="project" value="InterPro"/>
</dbReference>
<keyword evidence="2" id="KW-0223">Dioxygenase</keyword>
<dbReference type="InterPro" id="IPR000907">
    <property type="entry name" value="LipOase"/>
</dbReference>
<evidence type="ECO:0000256" key="1">
    <source>
        <dbReference type="ARBA" id="ARBA00022723"/>
    </source>
</evidence>
<evidence type="ECO:0000259" key="7">
    <source>
        <dbReference type="PROSITE" id="PS51393"/>
    </source>
</evidence>
<evidence type="ECO:0000256" key="3">
    <source>
        <dbReference type="ARBA" id="ARBA00023002"/>
    </source>
</evidence>
<sequence>MGSRMIARFNRFGKRHLEFGALGTIQRCLLQHCKCLQISNTFMQTSFLIPKGHRLFNSGKGLNGVFSFSNPDYIVYVKTGDVIHAGTDANVKIILHAKDGSKSKEIILDNLFKDDFERGNIDEFKLKNLSHLKDIERIEFWRDASGLGSNWFVDHIEIENTKTRERYVFPVFRWIKPHVHYVIREMDNCLPQEDPEIDSRKQDLEQKREVYQASQKVSGGPAQVKSMPPDEAFSFDYKWDIVKTKAQLIVASKIVMLQSGNWESLSHLRNVYTKEIFCEPMGTKRWSNDLFFGHQRIASMNHSLIELCTEIPQKLDVTDETLRPFLEGWTLQQVIDAKRLFICDLHLLDGIKHREGFYVCSPVALFLMNGNHQLVPIAIQLYQNKGQNNPVFLPTDPPYTWMLAKMWYNNSDAAYHQSLTHLGFTHLLMEGVVVITHRNLSQSHPLFKLLAPHFLYLIAINTRGLELLVSPNGWVDKTMNIGIMGMFELISRGINSWRMNVHGTLPEDLKRRGLYSQNVLPGYHYRDDALLLYKAINNYVSKYVRLYYDTPEKIAGDWELQSWREEMTKPREQGGCGLQGVPEENGKFTTVEHIILTLTSIIFTCSVAHASTNFPQYDEYAYPPNYPALMRGKPPSSKEALTEQDVINNLPDKPTTMDMMIVTKILSSRGTKSLGDFEVQYIFEPQAKKVVEEFRQELAEISKIIKERNKARNPPYPFLDPEIVPNSISI</sequence>